<evidence type="ECO:0000256" key="3">
    <source>
        <dbReference type="ARBA" id="ARBA00023014"/>
    </source>
</evidence>
<dbReference type="GO" id="GO:0046872">
    <property type="term" value="F:metal ion binding"/>
    <property type="evidence" value="ECO:0007669"/>
    <property type="project" value="UniProtKB-KW"/>
</dbReference>
<evidence type="ECO:0000313" key="6">
    <source>
        <dbReference type="Proteomes" id="UP000886874"/>
    </source>
</evidence>
<gene>
    <name evidence="5" type="ORF">IAA67_06705</name>
</gene>
<feature type="domain" description="4Fe-4S ferredoxin-type" evidence="4">
    <location>
        <begin position="181"/>
        <end position="209"/>
    </location>
</feature>
<comment type="caution">
    <text evidence="5">The sequence shown here is derived from an EMBL/GenBank/DDBJ whole genome shotgun (WGS) entry which is preliminary data.</text>
</comment>
<dbReference type="Proteomes" id="UP000886874">
    <property type="component" value="Unassembled WGS sequence"/>
</dbReference>
<dbReference type="Gene3D" id="3.40.50.360">
    <property type="match status" value="1"/>
</dbReference>
<reference evidence="5" key="1">
    <citation type="submission" date="2020-10" db="EMBL/GenBank/DDBJ databases">
        <authorList>
            <person name="Gilroy R."/>
        </authorList>
    </citation>
    <scope>NUCLEOTIDE SEQUENCE</scope>
    <source>
        <strain evidence="5">ChiSjej2B20-13462</strain>
    </source>
</reference>
<dbReference type="InterPro" id="IPR047964">
    <property type="entry name" value="EFR1-like"/>
</dbReference>
<keyword evidence="1" id="KW-0479">Metal-binding</keyword>
<keyword evidence="3" id="KW-0411">Iron-sulfur</keyword>
<organism evidence="5 6">
    <name type="scientific">Candidatus Avoscillospira stercorigallinarum</name>
    <dbReference type="NCBI Taxonomy" id="2840708"/>
    <lineage>
        <taxon>Bacteria</taxon>
        <taxon>Bacillati</taxon>
        <taxon>Bacillota</taxon>
        <taxon>Clostridia</taxon>
        <taxon>Eubacteriales</taxon>
        <taxon>Oscillospiraceae</taxon>
        <taxon>Oscillospiraceae incertae sedis</taxon>
        <taxon>Candidatus Avoscillospira</taxon>
    </lineage>
</organism>
<dbReference type="Gene3D" id="3.30.70.20">
    <property type="match status" value="1"/>
</dbReference>
<dbReference type="PROSITE" id="PS51379">
    <property type="entry name" value="4FE4S_FER_2"/>
    <property type="match status" value="2"/>
</dbReference>
<dbReference type="PANTHER" id="PTHR43122">
    <property type="entry name" value="FERREDOXIN SUBUNIT OF PYRUVATE:FLAVODOXIN OXIDOREDUCTASE-RELATED"/>
    <property type="match status" value="1"/>
</dbReference>
<dbReference type="InterPro" id="IPR029039">
    <property type="entry name" value="Flavoprotein-like_sf"/>
</dbReference>
<dbReference type="Pfam" id="PF13237">
    <property type="entry name" value="Fer4_10"/>
    <property type="match status" value="1"/>
</dbReference>
<dbReference type="InterPro" id="IPR017896">
    <property type="entry name" value="4Fe4S_Fe-S-bd"/>
</dbReference>
<dbReference type="PROSITE" id="PS00198">
    <property type="entry name" value="4FE4S_FER_1"/>
    <property type="match status" value="1"/>
</dbReference>
<reference evidence="5" key="2">
    <citation type="journal article" date="2021" name="PeerJ">
        <title>Extensive microbial diversity within the chicken gut microbiome revealed by metagenomics and culture.</title>
        <authorList>
            <person name="Gilroy R."/>
            <person name="Ravi A."/>
            <person name="Getino M."/>
            <person name="Pursley I."/>
            <person name="Horton D.L."/>
            <person name="Alikhan N.F."/>
            <person name="Baker D."/>
            <person name="Gharbi K."/>
            <person name="Hall N."/>
            <person name="Watson M."/>
            <person name="Adriaenssens E.M."/>
            <person name="Foster-Nyarko E."/>
            <person name="Jarju S."/>
            <person name="Secka A."/>
            <person name="Antonio M."/>
            <person name="Oren A."/>
            <person name="Chaudhuri R.R."/>
            <person name="La Ragione R."/>
            <person name="Hildebrand F."/>
            <person name="Pallen M.J."/>
        </authorList>
    </citation>
    <scope>NUCLEOTIDE SEQUENCE</scope>
    <source>
        <strain evidence="5">ChiSjej2B20-13462</strain>
    </source>
</reference>
<feature type="domain" description="4Fe-4S ferredoxin-type" evidence="4">
    <location>
        <begin position="216"/>
        <end position="237"/>
    </location>
</feature>
<protein>
    <submittedName>
        <fullName evidence="5">EFR1 family ferrodoxin</fullName>
    </submittedName>
</protein>
<name>A0A9D0Z6A3_9FIRM</name>
<evidence type="ECO:0000313" key="5">
    <source>
        <dbReference type="EMBL" id="HIQ70001.1"/>
    </source>
</evidence>
<dbReference type="PANTHER" id="PTHR43122:SF1">
    <property type="entry name" value="IRON-SULFUR-BINDING PROTEIN"/>
    <property type="match status" value="1"/>
</dbReference>
<dbReference type="NCBIfam" id="NF038196">
    <property type="entry name" value="ferrodoxin_EFR1"/>
    <property type="match status" value="1"/>
</dbReference>
<dbReference type="AlphaFoldDB" id="A0A9D0Z6A3"/>
<keyword evidence="2" id="KW-0408">Iron</keyword>
<dbReference type="InterPro" id="IPR017900">
    <property type="entry name" value="4Fe4S_Fe_S_CS"/>
</dbReference>
<accession>A0A9D0Z6A3</accession>
<dbReference type="SUPFAM" id="SSF54862">
    <property type="entry name" value="4Fe-4S ferredoxins"/>
    <property type="match status" value="1"/>
</dbReference>
<dbReference type="SUPFAM" id="SSF52218">
    <property type="entry name" value="Flavoproteins"/>
    <property type="match status" value="1"/>
</dbReference>
<evidence type="ECO:0000256" key="2">
    <source>
        <dbReference type="ARBA" id="ARBA00023004"/>
    </source>
</evidence>
<proteinExistence type="predicted"/>
<evidence type="ECO:0000256" key="1">
    <source>
        <dbReference type="ARBA" id="ARBA00022723"/>
    </source>
</evidence>
<evidence type="ECO:0000259" key="4">
    <source>
        <dbReference type="PROSITE" id="PS51379"/>
    </source>
</evidence>
<sequence>MIVYFSATGNSRYCASYLSRRLGDPAVDSTEALRRQEALTLSSQQPWVFVCPTYAWQIPRVFAALLRRSTFTGSRAAYFVMTCGGETGNAQAGLRDLCREKGLTYQGLFPIVMPDNYLVLFKTPGPREARELVMAARPRLEEAARAIQRGEAAPPLPVKLLDRVKSGPVNEGMYRYFIRTKKFRVTDQCIHCGVCAEVCPLTNIRLENGTPRWGGRCTHCMACISRCPREAIEYGASTRGKVRYRCPDDPA</sequence>
<dbReference type="EMBL" id="DVFN01000095">
    <property type="protein sequence ID" value="HIQ70001.1"/>
    <property type="molecule type" value="Genomic_DNA"/>
</dbReference>
<dbReference type="GO" id="GO:0051536">
    <property type="term" value="F:iron-sulfur cluster binding"/>
    <property type="evidence" value="ECO:0007669"/>
    <property type="project" value="UniProtKB-KW"/>
</dbReference>